<evidence type="ECO:0000256" key="1">
    <source>
        <dbReference type="SAM" id="Phobius"/>
    </source>
</evidence>
<reference evidence="2" key="1">
    <citation type="journal article" date="2014" name="Int. J. Syst. Evol. Microbiol.">
        <title>Complete genome sequence of Corynebacterium casei LMG S-19264T (=DSM 44701T), isolated from a smear-ripened cheese.</title>
        <authorList>
            <consortium name="US DOE Joint Genome Institute (JGI-PGF)"/>
            <person name="Walter F."/>
            <person name="Albersmeier A."/>
            <person name="Kalinowski J."/>
            <person name="Ruckert C."/>
        </authorList>
    </citation>
    <scope>NUCLEOTIDE SEQUENCE</scope>
    <source>
        <strain evidence="2">JCM 4714</strain>
    </source>
</reference>
<feature type="transmembrane region" description="Helical" evidence="1">
    <location>
        <begin position="259"/>
        <end position="279"/>
    </location>
</feature>
<feature type="transmembrane region" description="Helical" evidence="1">
    <location>
        <begin position="225"/>
        <end position="247"/>
    </location>
</feature>
<reference evidence="2" key="2">
    <citation type="submission" date="2020-09" db="EMBL/GenBank/DDBJ databases">
        <authorList>
            <person name="Sun Q."/>
            <person name="Ohkuma M."/>
        </authorList>
    </citation>
    <scope>NUCLEOTIDE SEQUENCE</scope>
    <source>
        <strain evidence="2">JCM 4714</strain>
    </source>
</reference>
<keyword evidence="1" id="KW-0472">Membrane</keyword>
<dbReference type="GO" id="GO:0022857">
    <property type="term" value="F:transmembrane transporter activity"/>
    <property type="evidence" value="ECO:0007669"/>
    <property type="project" value="InterPro"/>
</dbReference>
<dbReference type="Gene3D" id="1.20.1250.20">
    <property type="entry name" value="MFS general substrate transporter like domains"/>
    <property type="match status" value="1"/>
</dbReference>
<feature type="transmembrane region" description="Helical" evidence="1">
    <location>
        <begin position="316"/>
        <end position="336"/>
    </location>
</feature>
<feature type="transmembrane region" description="Helical" evidence="1">
    <location>
        <begin position="291"/>
        <end position="310"/>
    </location>
</feature>
<accession>A0A918YQF5</accession>
<feature type="transmembrane region" description="Helical" evidence="1">
    <location>
        <begin position="24"/>
        <end position="49"/>
    </location>
</feature>
<evidence type="ECO:0000313" key="2">
    <source>
        <dbReference type="EMBL" id="GHE12858.1"/>
    </source>
</evidence>
<dbReference type="PANTHER" id="PTHR23523">
    <property type="match status" value="1"/>
</dbReference>
<comment type="caution">
    <text evidence="2">The sequence shown here is derived from an EMBL/GenBank/DDBJ whole genome shotgun (WGS) entry which is preliminary data.</text>
</comment>
<feature type="transmembrane region" description="Helical" evidence="1">
    <location>
        <begin position="92"/>
        <end position="109"/>
    </location>
</feature>
<feature type="transmembrane region" description="Helical" evidence="1">
    <location>
        <begin position="61"/>
        <end position="80"/>
    </location>
</feature>
<organism evidence="2 3">
    <name type="scientific">Streptomyces alanosinicus</name>
    <dbReference type="NCBI Taxonomy" id="68171"/>
    <lineage>
        <taxon>Bacteria</taxon>
        <taxon>Bacillati</taxon>
        <taxon>Actinomycetota</taxon>
        <taxon>Actinomycetes</taxon>
        <taxon>Kitasatosporales</taxon>
        <taxon>Streptomycetaceae</taxon>
        <taxon>Streptomyces</taxon>
    </lineage>
</organism>
<evidence type="ECO:0000313" key="3">
    <source>
        <dbReference type="Proteomes" id="UP000655443"/>
    </source>
</evidence>
<dbReference type="AlphaFoldDB" id="A0A918YQF5"/>
<dbReference type="InterPro" id="IPR011701">
    <property type="entry name" value="MFS"/>
</dbReference>
<keyword evidence="1" id="KW-1133">Transmembrane helix</keyword>
<dbReference type="Pfam" id="PF07690">
    <property type="entry name" value="MFS_1"/>
    <property type="match status" value="1"/>
</dbReference>
<dbReference type="EMBL" id="BMVG01000036">
    <property type="protein sequence ID" value="GHE12858.1"/>
    <property type="molecule type" value="Genomic_DNA"/>
</dbReference>
<feature type="transmembrane region" description="Helical" evidence="1">
    <location>
        <begin position="380"/>
        <end position="400"/>
    </location>
</feature>
<gene>
    <name evidence="2" type="ORF">GCM10010339_77920</name>
</gene>
<sequence length="405" mass="41525">MTFNSSDTCATTHEKPATPASGGVLLLVGIALTAANLRPATTSVAALLATARHALGASTTWVSLITAMPTLCFGTAAIAAPWMARRIGIHRAVWSGLTLLTLSLVGRLIDGAWSLFADVVLSCAAIAVCNVLIPVVVKQAFLTKVGQVAGIYSATMAAGGAAGSAASPWLQSAFGSWRLALAAWAVLSLGAWLVWASCGPALAVPRASNGPDTAGRRRSLFRSGLAWILTGYFAAQTVVAYVIMGWLPRMFSDAGMSTGQAGLILGAVLLLNIPMSLLLPPAAARSPSQSAWAVGLACASLAGSVGLLTAPVAGAWIWALLLSIGITSFPLALTLVPLRTVDPVDTARLSTMMQSTGYLLATVGPLLFGLLRQATGTWHLSLIALLVAVVLQTVLGAPAGRPRTV</sequence>
<dbReference type="Proteomes" id="UP000655443">
    <property type="component" value="Unassembled WGS sequence"/>
</dbReference>
<feature type="transmembrane region" description="Helical" evidence="1">
    <location>
        <begin position="149"/>
        <end position="170"/>
    </location>
</feature>
<dbReference type="InterPro" id="IPR036259">
    <property type="entry name" value="MFS_trans_sf"/>
</dbReference>
<keyword evidence="1" id="KW-0812">Transmembrane</keyword>
<feature type="transmembrane region" description="Helical" evidence="1">
    <location>
        <begin position="357"/>
        <end position="374"/>
    </location>
</feature>
<protein>
    <submittedName>
        <fullName evidence="2">MFS transporter</fullName>
    </submittedName>
</protein>
<proteinExistence type="predicted"/>
<feature type="transmembrane region" description="Helical" evidence="1">
    <location>
        <begin position="115"/>
        <end position="137"/>
    </location>
</feature>
<dbReference type="InterPro" id="IPR052524">
    <property type="entry name" value="MFS_Cyanate_Porter"/>
</dbReference>
<name>A0A918YQF5_9ACTN</name>
<feature type="transmembrane region" description="Helical" evidence="1">
    <location>
        <begin position="182"/>
        <end position="204"/>
    </location>
</feature>
<keyword evidence="3" id="KW-1185">Reference proteome</keyword>
<dbReference type="SUPFAM" id="SSF103473">
    <property type="entry name" value="MFS general substrate transporter"/>
    <property type="match status" value="1"/>
</dbReference>
<dbReference type="PANTHER" id="PTHR23523:SF2">
    <property type="entry name" value="2-NITROIMIDAZOLE TRANSPORTER"/>
    <property type="match status" value="1"/>
</dbReference>